<dbReference type="CDD" id="cd19821">
    <property type="entry name" value="Bbox1_BBX-like"/>
    <property type="match status" value="1"/>
</dbReference>
<gene>
    <name evidence="7" type="ORF">BVRB_012890</name>
</gene>
<keyword evidence="3" id="KW-0862">Zinc</keyword>
<dbReference type="Proteomes" id="UP000035740">
    <property type="component" value="Unassembled WGS sequence"/>
</dbReference>
<dbReference type="GO" id="GO:0008270">
    <property type="term" value="F:zinc ion binding"/>
    <property type="evidence" value="ECO:0007669"/>
    <property type="project" value="UniProtKB-KW"/>
</dbReference>
<proteinExistence type="predicted"/>
<dbReference type="PANTHER" id="PTHR31717">
    <property type="entry name" value="ZINC FINGER PROTEIN CONSTANS-LIKE 10"/>
    <property type="match status" value="1"/>
</dbReference>
<dbReference type="Pfam" id="PF00643">
    <property type="entry name" value="zf-B_box"/>
    <property type="match status" value="1"/>
</dbReference>
<reference evidence="7 8" key="1">
    <citation type="journal article" date="2014" name="Nature">
        <title>The genome of the recently domesticated crop plant sugar beet (Beta vulgaris).</title>
        <authorList>
            <person name="Dohm J.C."/>
            <person name="Minoche A.E."/>
            <person name="Holtgrawe D."/>
            <person name="Capella-Gutierrez S."/>
            <person name="Zakrzewski F."/>
            <person name="Tafer H."/>
            <person name="Rupp O."/>
            <person name="Sorensen T.R."/>
            <person name="Stracke R."/>
            <person name="Reinhardt R."/>
            <person name="Goesmann A."/>
            <person name="Kraft T."/>
            <person name="Schulz B."/>
            <person name="Stadler P.F."/>
            <person name="Schmidt T."/>
            <person name="Gabaldon T."/>
            <person name="Lehrach H."/>
            <person name="Weisshaar B."/>
            <person name="Himmelbauer H."/>
        </authorList>
    </citation>
    <scope>NUCLEOTIDE SEQUENCE [LARGE SCALE GENOMIC DNA]</scope>
    <source>
        <tissue evidence="7">Taproot</tissue>
    </source>
</reference>
<evidence type="ECO:0000256" key="2">
    <source>
        <dbReference type="ARBA" id="ARBA00022771"/>
    </source>
</evidence>
<keyword evidence="1" id="KW-0479">Metal-binding</keyword>
<dbReference type="PANTHER" id="PTHR31717:SF60">
    <property type="entry name" value="B-BOX TYPE ZINC FINGER FAMILY PROTEIN"/>
    <property type="match status" value="1"/>
</dbReference>
<evidence type="ECO:0000256" key="5">
    <source>
        <dbReference type="SAM" id="MobiDB-lite"/>
    </source>
</evidence>
<feature type="region of interest" description="Disordered" evidence="5">
    <location>
        <begin position="83"/>
        <end position="157"/>
    </location>
</feature>
<evidence type="ECO:0000256" key="1">
    <source>
        <dbReference type="ARBA" id="ARBA00022723"/>
    </source>
</evidence>
<evidence type="ECO:0000256" key="4">
    <source>
        <dbReference type="PROSITE-ProRule" id="PRU00024"/>
    </source>
</evidence>
<feature type="domain" description="B box-type" evidence="6">
    <location>
        <begin position="2"/>
        <end position="48"/>
    </location>
</feature>
<dbReference type="Gramene" id="KMS95056">
    <property type="protein sequence ID" value="KMS95056"/>
    <property type="gene ID" value="BVRB_012890"/>
</dbReference>
<feature type="compositionally biased region" description="Basic and acidic residues" evidence="5">
    <location>
        <begin position="84"/>
        <end position="93"/>
    </location>
</feature>
<dbReference type="PROSITE" id="PS50119">
    <property type="entry name" value="ZF_BBOX"/>
    <property type="match status" value="1"/>
</dbReference>
<evidence type="ECO:0000313" key="8">
    <source>
        <dbReference type="Proteomes" id="UP000035740"/>
    </source>
</evidence>
<feature type="compositionally biased region" description="Acidic residues" evidence="5">
    <location>
        <begin position="94"/>
        <end position="144"/>
    </location>
</feature>
<sequence>MVMKRKCELCSNLAKIYCESDQANLCYECDSKIHGANFLVAKHSRTLLCHVCQSPTLWTGSGPKFGPTLSVCPACLSSNRAIARHRDVKNGDNHEDEDRDDDKDDGGGSNEDDDEDNDDGDNGSEEDGSDNGDDDDEHEDDEENQVVPWSYSVSHTR</sequence>
<protein>
    <recommendedName>
        <fullName evidence="6">B box-type domain-containing protein</fullName>
    </recommendedName>
</protein>
<name>A0A0J8B260_BETVV</name>
<dbReference type="AlphaFoldDB" id="A0A0J8B260"/>
<keyword evidence="8" id="KW-1185">Reference proteome</keyword>
<keyword evidence="2 4" id="KW-0863">Zinc-finger</keyword>
<dbReference type="InterPro" id="IPR000315">
    <property type="entry name" value="Znf_B-box"/>
</dbReference>
<dbReference type="OrthoDB" id="153872at2759"/>
<evidence type="ECO:0000259" key="6">
    <source>
        <dbReference type="PROSITE" id="PS50119"/>
    </source>
</evidence>
<dbReference type="OMA" id="ENIQSHY"/>
<accession>A0A0J8B260</accession>
<dbReference type="SMART" id="SM00336">
    <property type="entry name" value="BBOX"/>
    <property type="match status" value="1"/>
</dbReference>
<dbReference type="InterPro" id="IPR049808">
    <property type="entry name" value="CONSTANS-like_Bbox1"/>
</dbReference>
<evidence type="ECO:0000313" key="7">
    <source>
        <dbReference type="EMBL" id="KMS95056.1"/>
    </source>
</evidence>
<dbReference type="eggNOG" id="ENOG502S0GS">
    <property type="taxonomic scope" value="Eukaryota"/>
</dbReference>
<dbReference type="EMBL" id="KQ090576">
    <property type="protein sequence ID" value="KMS95056.1"/>
    <property type="molecule type" value="Genomic_DNA"/>
</dbReference>
<evidence type="ECO:0000256" key="3">
    <source>
        <dbReference type="ARBA" id="ARBA00022833"/>
    </source>
</evidence>
<organism evidence="7 8">
    <name type="scientific">Beta vulgaris subsp. vulgaris</name>
    <name type="common">Beet</name>
    <dbReference type="NCBI Taxonomy" id="3555"/>
    <lineage>
        <taxon>Eukaryota</taxon>
        <taxon>Viridiplantae</taxon>
        <taxon>Streptophyta</taxon>
        <taxon>Embryophyta</taxon>
        <taxon>Tracheophyta</taxon>
        <taxon>Spermatophyta</taxon>
        <taxon>Magnoliopsida</taxon>
        <taxon>eudicotyledons</taxon>
        <taxon>Gunneridae</taxon>
        <taxon>Pentapetalae</taxon>
        <taxon>Caryophyllales</taxon>
        <taxon>Chenopodiaceae</taxon>
        <taxon>Betoideae</taxon>
        <taxon>Beta</taxon>
    </lineage>
</organism>